<gene>
    <name evidence="1" type="ORF">COT02_05300</name>
</gene>
<evidence type="ECO:0000313" key="2">
    <source>
        <dbReference type="Proteomes" id="UP000230184"/>
    </source>
</evidence>
<proteinExistence type="predicted"/>
<comment type="caution">
    <text evidence="1">The sequence shown here is derived from an EMBL/GenBank/DDBJ whole genome shotgun (WGS) entry which is preliminary data.</text>
</comment>
<reference evidence="2" key="1">
    <citation type="submission" date="2017-09" db="EMBL/GenBank/DDBJ databases">
        <title>Depth-based differentiation of microbial function through sediment-hosted aquifers and enrichment of novel symbionts in the deep terrestrial subsurface.</title>
        <authorList>
            <person name="Probst A.J."/>
            <person name="Ladd B."/>
            <person name="Jarett J.K."/>
            <person name="Geller-Mcgrath D.E."/>
            <person name="Sieber C.M.K."/>
            <person name="Emerson J.B."/>
            <person name="Anantharaman K."/>
            <person name="Thomas B.C."/>
            <person name="Malmstrom R."/>
            <person name="Stieglmeier M."/>
            <person name="Klingl A."/>
            <person name="Woyke T."/>
            <person name="Ryan C.M."/>
            <person name="Banfield J.F."/>
        </authorList>
    </citation>
    <scope>NUCLEOTIDE SEQUENCE [LARGE SCALE GENOMIC DNA]</scope>
</reference>
<dbReference type="EMBL" id="PEWY01000147">
    <property type="protein sequence ID" value="PIU36589.1"/>
    <property type="molecule type" value="Genomic_DNA"/>
</dbReference>
<protein>
    <submittedName>
        <fullName evidence="1">Toxin</fullName>
    </submittedName>
</protein>
<accession>A0A2M6YSX9</accession>
<organism evidence="1 2">
    <name type="scientific">Candidatus Roizmanbacteria bacterium CG07_land_8_20_14_0_80_34_15</name>
    <dbReference type="NCBI Taxonomy" id="1974849"/>
    <lineage>
        <taxon>Bacteria</taxon>
        <taxon>Candidatus Roizmaniibacteriota</taxon>
    </lineage>
</organism>
<dbReference type="Proteomes" id="UP000230184">
    <property type="component" value="Unassembled WGS sequence"/>
</dbReference>
<name>A0A2M6YSX9_9BACT</name>
<sequence>MKEFRFNDEKNERLKIERGIGFEVVIEIIKNNKKLKAIEHPNRKKYPKQKIFLVKITNKIYAVPFIEESEYYFLKTIYPSQKYTKKLLKVK</sequence>
<dbReference type="AlphaFoldDB" id="A0A2M6YSX9"/>
<evidence type="ECO:0000313" key="1">
    <source>
        <dbReference type="EMBL" id="PIU36589.1"/>
    </source>
</evidence>